<feature type="transmembrane region" description="Helical" evidence="9">
    <location>
        <begin position="219"/>
        <end position="239"/>
    </location>
</feature>
<dbReference type="PANTHER" id="PTHR34308:SF1">
    <property type="entry name" value="COBALAMIN BIOSYNTHESIS PROTEIN CBIB"/>
    <property type="match status" value="1"/>
</dbReference>
<evidence type="ECO:0000256" key="6">
    <source>
        <dbReference type="ARBA" id="ARBA00022692"/>
    </source>
</evidence>
<evidence type="ECO:0000313" key="10">
    <source>
        <dbReference type="EMBL" id="SVA89983.1"/>
    </source>
</evidence>
<protein>
    <recommendedName>
        <fullName evidence="11">Cobalamin biosynthesis protein CobD</fullName>
    </recommendedName>
</protein>
<dbReference type="UniPathway" id="UPA00148"/>
<keyword evidence="8 9" id="KW-0472">Membrane</keyword>
<comment type="similarity">
    <text evidence="3">Belongs to the CobD/CbiB family.</text>
</comment>
<feature type="transmembrane region" description="Helical" evidence="9">
    <location>
        <begin position="310"/>
        <end position="330"/>
    </location>
</feature>
<gene>
    <name evidence="10" type="ORF">METZ01_LOCUS142837</name>
</gene>
<keyword evidence="5" id="KW-0169">Cobalamin biosynthesis</keyword>
<name>A0A381ZMK6_9ZZZZ</name>
<keyword evidence="7 9" id="KW-1133">Transmembrane helix</keyword>
<dbReference type="GO" id="GO:0048472">
    <property type="term" value="F:threonine-phosphate decarboxylase activity"/>
    <property type="evidence" value="ECO:0007669"/>
    <property type="project" value="InterPro"/>
</dbReference>
<feature type="transmembrane region" description="Helical" evidence="9">
    <location>
        <begin position="16"/>
        <end position="38"/>
    </location>
</feature>
<dbReference type="PANTHER" id="PTHR34308">
    <property type="entry name" value="COBALAMIN BIOSYNTHESIS PROTEIN CBIB"/>
    <property type="match status" value="1"/>
</dbReference>
<evidence type="ECO:0000256" key="4">
    <source>
        <dbReference type="ARBA" id="ARBA00022475"/>
    </source>
</evidence>
<dbReference type="Pfam" id="PF03186">
    <property type="entry name" value="CobD_Cbib"/>
    <property type="match status" value="1"/>
</dbReference>
<accession>A0A381ZMK6</accession>
<evidence type="ECO:0000256" key="2">
    <source>
        <dbReference type="ARBA" id="ARBA00004953"/>
    </source>
</evidence>
<keyword evidence="6 9" id="KW-0812">Transmembrane</keyword>
<evidence type="ECO:0000256" key="1">
    <source>
        <dbReference type="ARBA" id="ARBA00004651"/>
    </source>
</evidence>
<dbReference type="AlphaFoldDB" id="A0A381ZMK6"/>
<reference evidence="10" key="1">
    <citation type="submission" date="2018-05" db="EMBL/GenBank/DDBJ databases">
        <authorList>
            <person name="Lanie J.A."/>
            <person name="Ng W.-L."/>
            <person name="Kazmierczak K.M."/>
            <person name="Andrzejewski T.M."/>
            <person name="Davidsen T.M."/>
            <person name="Wayne K.J."/>
            <person name="Tettelin H."/>
            <person name="Glass J.I."/>
            <person name="Rusch D."/>
            <person name="Podicherti R."/>
            <person name="Tsui H.-C.T."/>
            <person name="Winkler M.E."/>
        </authorList>
    </citation>
    <scope>NUCLEOTIDE SEQUENCE</scope>
</reference>
<evidence type="ECO:0000256" key="7">
    <source>
        <dbReference type="ARBA" id="ARBA00022989"/>
    </source>
</evidence>
<sequence>MFLMGLSGLSGGFDPLILLVAGLIVEAIIGHLPIVRQWQGNPTYIMRRYVLWCDDKLNRESRSGGDRAIRGGLAVLFLILLSGSVGWVLASLSQTIQLIWILELWLVIILINQRETHANVQRIGRALRQNDLRAAQNNLGQITTEAVDQSDTFKIAGSGLEVCANAMARDVVAPVFWYVLFGLPGLLVYTSVSIMAQQIGTGIQKYQAFGFSAARLNDIFQFVPARIAGLLIVIASIFVPTAKPGSAFKIMMRDAGKHHSFVTGWPLSAMAGALSLAFRCTQKSAGEPAFVTWVGDGNAKITDRDISLGLYLYSVSCLVNLAVVAGLTAFRMM</sequence>
<feature type="transmembrane region" description="Helical" evidence="9">
    <location>
        <begin position="95"/>
        <end position="112"/>
    </location>
</feature>
<dbReference type="EMBL" id="UINC01021756">
    <property type="protein sequence ID" value="SVA89983.1"/>
    <property type="molecule type" value="Genomic_DNA"/>
</dbReference>
<proteinExistence type="inferred from homology"/>
<evidence type="ECO:0000256" key="3">
    <source>
        <dbReference type="ARBA" id="ARBA00006263"/>
    </source>
</evidence>
<keyword evidence="4" id="KW-1003">Cell membrane</keyword>
<evidence type="ECO:0000256" key="9">
    <source>
        <dbReference type="SAM" id="Phobius"/>
    </source>
</evidence>
<evidence type="ECO:0008006" key="11">
    <source>
        <dbReference type="Google" id="ProtNLM"/>
    </source>
</evidence>
<dbReference type="GO" id="GO:0005886">
    <property type="term" value="C:plasma membrane"/>
    <property type="evidence" value="ECO:0007669"/>
    <property type="project" value="UniProtKB-SubCell"/>
</dbReference>
<evidence type="ECO:0000256" key="8">
    <source>
        <dbReference type="ARBA" id="ARBA00023136"/>
    </source>
</evidence>
<feature type="transmembrane region" description="Helical" evidence="9">
    <location>
        <begin position="68"/>
        <end position="89"/>
    </location>
</feature>
<dbReference type="GO" id="GO:0009236">
    <property type="term" value="P:cobalamin biosynthetic process"/>
    <property type="evidence" value="ECO:0007669"/>
    <property type="project" value="UniProtKB-UniPathway"/>
</dbReference>
<organism evidence="10">
    <name type="scientific">marine metagenome</name>
    <dbReference type="NCBI Taxonomy" id="408172"/>
    <lineage>
        <taxon>unclassified sequences</taxon>
        <taxon>metagenomes</taxon>
        <taxon>ecological metagenomes</taxon>
    </lineage>
</organism>
<evidence type="ECO:0000256" key="5">
    <source>
        <dbReference type="ARBA" id="ARBA00022573"/>
    </source>
</evidence>
<comment type="pathway">
    <text evidence="2">Cofactor biosynthesis; adenosylcobalamin biosynthesis.</text>
</comment>
<dbReference type="InterPro" id="IPR004485">
    <property type="entry name" value="Cobalamin_biosynth_CobD/CbiB"/>
</dbReference>
<feature type="transmembrane region" description="Helical" evidence="9">
    <location>
        <begin position="175"/>
        <end position="199"/>
    </location>
</feature>
<comment type="subcellular location">
    <subcellularLocation>
        <location evidence="1">Cell membrane</location>
        <topology evidence="1">Multi-pass membrane protein</topology>
    </subcellularLocation>
</comment>